<evidence type="ECO:0000313" key="4">
    <source>
        <dbReference type="EMBL" id="RZO07643.1"/>
    </source>
</evidence>
<evidence type="ECO:0000256" key="1">
    <source>
        <dbReference type="SAM" id="MobiDB-lite"/>
    </source>
</evidence>
<feature type="chain" id="PRO_5021931508" evidence="2">
    <location>
        <begin position="22"/>
        <end position="890"/>
    </location>
</feature>
<sequence>MRYIKLTSFFFLTLIVSCGGGGGGAPEPAPSPPAPPEPPASSEISLLVDQNMAYEKSGIAAEILISRTGDTEAIEVLLAFAGSESPVEGSASSNDYQLFNENDEILSDSINLVQGESTKRIIIRPVSDDVREVPETLVITAVENSGYTLSDQISAEILINDASNEYGNSRLFLGTFRSQDNVQTAASGLLSFLLQGDNSKGVLTYTYDNLGSERIDQHIHLSPSGTVIHDIKDEDLEQSGSLSQYEWNMEPGGIFTTKQQMLDTLFNGEFYVNVHSADNPGGEILAYMSFDAFAEPPLQEELTVADVDYDIVRFLNQATFGATPRDYEQLRSLIDQDGANRLQVYELWIDQQISAPRTSMQDLDNHTYSVFSEYSQSSLKRESFWPIALYANDQLRQRMTFALSEILVISTENSMIRNRPQGLGSYWDTLANESFGSYKALLKDVTLHPMMGVYLSHLINSKANEDAGTFPDENYAREVMQLFTFGLVHRNKDGSVVLGDDNLPLATYDNETIRNLARVFTGLGLSYAADSTGNSVYENTNFNRSYCGPNGSLHYCWTQPMKFFPSYHDFEEKLLFVDNGDQIVIPGSADTGVDQAVNELEMVIEALVEHNTTAPFIARRLIQRFVTSNPSNAYIEKVSSAFGQDGDLKQVIKAILLDPEARSPSVVSSSSFGKFKEPILQLTAVFRLFNASSKIALGEGDADLGLIETDYVNADHFASNATFIKIGNVGGGIGQEAQAAPSVFNFFSPDYSPSGKLASEGLVAPELTLITESQIYSMFNQYDQLLHNGFVNFRRNPFSSEEARVRIDTTGLGDLWESTPGDTQEKATALVDFVDFYLNSGKLKRTSNSGTRSELIEQVESASCVSEPICDRDKLLIYGAALAPEFQIQQ</sequence>
<keyword evidence="2" id="KW-0732">Signal</keyword>
<dbReference type="InterPro" id="IPR010895">
    <property type="entry name" value="CHRD"/>
</dbReference>
<dbReference type="Pfam" id="PF08811">
    <property type="entry name" value="DUF1800"/>
    <property type="match status" value="1"/>
</dbReference>
<feature type="region of interest" description="Disordered" evidence="1">
    <location>
        <begin position="22"/>
        <end position="42"/>
    </location>
</feature>
<feature type="signal peptide" evidence="2">
    <location>
        <begin position="1"/>
        <end position="21"/>
    </location>
</feature>
<dbReference type="PANTHER" id="PTHR43737:SF1">
    <property type="entry name" value="DUF1501 DOMAIN-CONTAINING PROTEIN"/>
    <property type="match status" value="1"/>
</dbReference>
<feature type="compositionally biased region" description="Pro residues" evidence="1">
    <location>
        <begin position="27"/>
        <end position="39"/>
    </location>
</feature>
<gene>
    <name evidence="4" type="ORF">EVB02_01380</name>
</gene>
<dbReference type="Proteomes" id="UP000318148">
    <property type="component" value="Unassembled WGS sequence"/>
</dbReference>
<dbReference type="Gene3D" id="2.60.40.2030">
    <property type="match status" value="1"/>
</dbReference>
<accession>A0A520LN22</accession>
<dbReference type="PROSITE" id="PS51257">
    <property type="entry name" value="PROKAR_LIPOPROTEIN"/>
    <property type="match status" value="1"/>
</dbReference>
<evidence type="ECO:0000313" key="5">
    <source>
        <dbReference type="Proteomes" id="UP000318148"/>
    </source>
</evidence>
<dbReference type="PANTHER" id="PTHR43737">
    <property type="entry name" value="BLL7424 PROTEIN"/>
    <property type="match status" value="1"/>
</dbReference>
<feature type="domain" description="CHRD" evidence="3">
    <location>
        <begin position="180"/>
        <end position="284"/>
    </location>
</feature>
<dbReference type="InterPro" id="IPR014917">
    <property type="entry name" value="DUF1800"/>
</dbReference>
<dbReference type="AlphaFoldDB" id="A0A520LN22"/>
<dbReference type="SUPFAM" id="SSF141072">
    <property type="entry name" value="CalX-like"/>
    <property type="match status" value="1"/>
</dbReference>
<dbReference type="EMBL" id="SHBO01000010">
    <property type="protein sequence ID" value="RZO07643.1"/>
    <property type="molecule type" value="Genomic_DNA"/>
</dbReference>
<dbReference type="Pfam" id="PF07452">
    <property type="entry name" value="CHRD"/>
    <property type="match status" value="1"/>
</dbReference>
<evidence type="ECO:0000256" key="2">
    <source>
        <dbReference type="SAM" id="SignalP"/>
    </source>
</evidence>
<dbReference type="InterPro" id="IPR038081">
    <property type="entry name" value="CalX-like_sf"/>
</dbReference>
<evidence type="ECO:0000259" key="3">
    <source>
        <dbReference type="Pfam" id="PF07452"/>
    </source>
</evidence>
<name>A0A520LN22_9GAMM</name>
<protein>
    <submittedName>
        <fullName evidence="4">DUF1800 family protein</fullName>
    </submittedName>
</protein>
<proteinExistence type="predicted"/>
<organism evidence="4 5">
    <name type="scientific">SAR92 clade bacterium</name>
    <dbReference type="NCBI Taxonomy" id="2315479"/>
    <lineage>
        <taxon>Bacteria</taxon>
        <taxon>Pseudomonadati</taxon>
        <taxon>Pseudomonadota</taxon>
        <taxon>Gammaproteobacteria</taxon>
        <taxon>Cellvibrionales</taxon>
        <taxon>Porticoccaceae</taxon>
        <taxon>SAR92 clade</taxon>
    </lineage>
</organism>
<reference evidence="4 5" key="1">
    <citation type="submission" date="2019-02" db="EMBL/GenBank/DDBJ databases">
        <title>Prokaryotic population dynamics and viral predation in marine succession experiment using metagenomics: the confinement effect.</title>
        <authorList>
            <person name="Haro-Moreno J.M."/>
            <person name="Rodriguez-Valera F."/>
            <person name="Lopez-Perez M."/>
        </authorList>
    </citation>
    <scope>NUCLEOTIDE SEQUENCE [LARGE SCALE GENOMIC DNA]</scope>
    <source>
        <strain evidence="4">MED-G169</strain>
    </source>
</reference>
<comment type="caution">
    <text evidence="4">The sequence shown here is derived from an EMBL/GenBank/DDBJ whole genome shotgun (WGS) entry which is preliminary data.</text>
</comment>